<sequence length="217" mass="24441">MNRYISALLLLGLVSCQDRYDAEKRILLDLHVTDQQGNSLAGKHMEIFADDGSDYYIGGDSDLITYGNTDSNGNIRLVFPVRENYASVYALNFEGDDEFEQTSYTLIKESDCVDYKVPVSALTLLRAEETVTLSIESVPVSNQQLFWLTIEGPHSGNIAYSMPESDFDSNSYYYSDFQVAKNSSILIKYITNLNGALTRHEQTVEIGTEDVQYVLNY</sequence>
<comment type="caution">
    <text evidence="1">The sequence shown here is derived from an EMBL/GenBank/DDBJ whole genome shotgun (WGS) entry which is preliminary data.</text>
</comment>
<dbReference type="AlphaFoldDB" id="A0A972JJ91"/>
<reference evidence="1" key="1">
    <citation type="submission" date="2020-02" db="EMBL/GenBank/DDBJ databases">
        <title>Flavobacterium sp. genome.</title>
        <authorList>
            <person name="Jung H.S."/>
            <person name="Baek J.H."/>
            <person name="Jeon C.O."/>
        </authorList>
    </citation>
    <scope>NUCLEOTIDE SEQUENCE</scope>
    <source>
        <strain evidence="1">SE-s28</strain>
    </source>
</reference>
<dbReference type="PROSITE" id="PS51257">
    <property type="entry name" value="PROKAR_LIPOPROTEIN"/>
    <property type="match status" value="1"/>
</dbReference>
<dbReference type="EMBL" id="JAAMPU010000107">
    <property type="protein sequence ID" value="NMH29113.1"/>
    <property type="molecule type" value="Genomic_DNA"/>
</dbReference>
<protein>
    <submittedName>
        <fullName evidence="1">Uncharacterized protein</fullName>
    </submittedName>
</protein>
<name>A0A972JJ91_9FLAO</name>
<dbReference type="Proteomes" id="UP000712080">
    <property type="component" value="Unassembled WGS sequence"/>
</dbReference>
<organism evidence="1 2">
    <name type="scientific">Flavobacterium silvaticum</name>
    <dbReference type="NCBI Taxonomy" id="1852020"/>
    <lineage>
        <taxon>Bacteria</taxon>
        <taxon>Pseudomonadati</taxon>
        <taxon>Bacteroidota</taxon>
        <taxon>Flavobacteriia</taxon>
        <taxon>Flavobacteriales</taxon>
        <taxon>Flavobacteriaceae</taxon>
        <taxon>Flavobacterium</taxon>
    </lineage>
</organism>
<proteinExistence type="predicted"/>
<keyword evidence="2" id="KW-1185">Reference proteome</keyword>
<evidence type="ECO:0000313" key="1">
    <source>
        <dbReference type="EMBL" id="NMH29113.1"/>
    </source>
</evidence>
<gene>
    <name evidence="1" type="ORF">G6047_13810</name>
</gene>
<dbReference type="RefSeq" id="WP_169528202.1">
    <property type="nucleotide sequence ID" value="NZ_JAAMPU010000107.1"/>
</dbReference>
<accession>A0A972JJ91</accession>
<evidence type="ECO:0000313" key="2">
    <source>
        <dbReference type="Proteomes" id="UP000712080"/>
    </source>
</evidence>